<feature type="domain" description="Metallo-beta-lactamase" evidence="2">
    <location>
        <begin position="13"/>
        <end position="242"/>
    </location>
</feature>
<dbReference type="InterPro" id="IPR001279">
    <property type="entry name" value="Metallo-B-lactamas"/>
</dbReference>
<gene>
    <name evidence="4" type="ORF">GTOL_11122</name>
</gene>
<dbReference type="InterPro" id="IPR011108">
    <property type="entry name" value="RMMBL"/>
</dbReference>
<evidence type="ECO:0000259" key="3">
    <source>
        <dbReference type="SMART" id="SM01027"/>
    </source>
</evidence>
<evidence type="ECO:0000313" key="4">
    <source>
        <dbReference type="EMBL" id="CAG4883240.1"/>
    </source>
</evidence>
<dbReference type="InterPro" id="IPR022712">
    <property type="entry name" value="Beta_Casp"/>
</dbReference>
<accession>A0A916N903</accession>
<dbReference type="Proteomes" id="UP000742786">
    <property type="component" value="Unassembled WGS sequence"/>
</dbReference>
<evidence type="ECO:0000259" key="2">
    <source>
        <dbReference type="SMART" id="SM00849"/>
    </source>
</evidence>
<dbReference type="InterPro" id="IPR036866">
    <property type="entry name" value="RibonucZ/Hydroxyglut_hydro"/>
</dbReference>
<dbReference type="SUPFAM" id="SSF56281">
    <property type="entry name" value="Metallo-hydrolase/oxidoreductase"/>
    <property type="match status" value="1"/>
</dbReference>
<proteinExistence type="predicted"/>
<dbReference type="Gene3D" id="3.60.15.10">
    <property type="entry name" value="Ribonuclease Z/Hydroxyacylglutathione hydrolase-like"/>
    <property type="match status" value="1"/>
</dbReference>
<dbReference type="PANTHER" id="PTHR11203:SF37">
    <property type="entry name" value="INTEGRATOR COMPLEX SUBUNIT 11"/>
    <property type="match status" value="1"/>
</dbReference>
<dbReference type="InterPro" id="IPR050698">
    <property type="entry name" value="MBL"/>
</dbReference>
<dbReference type="Pfam" id="PF00753">
    <property type="entry name" value="Lactamase_B"/>
    <property type="match status" value="1"/>
</dbReference>
<dbReference type="Gene3D" id="3.40.50.10890">
    <property type="match status" value="1"/>
</dbReference>
<keyword evidence="5" id="KW-1185">Reference proteome</keyword>
<protein>
    <submittedName>
        <fullName evidence="4">Metallo-beta-lactamase family protein, RNA-specific</fullName>
    </submittedName>
</protein>
<dbReference type="GO" id="GO:0016787">
    <property type="term" value="F:hydrolase activity"/>
    <property type="evidence" value="ECO:0007669"/>
    <property type="project" value="UniProtKB-KW"/>
</dbReference>
<comment type="caution">
    <text evidence="4">The sequence shown here is derived from an EMBL/GenBank/DDBJ whole genome shotgun (WGS) entry which is preliminary data.</text>
</comment>
<dbReference type="SMART" id="SM00849">
    <property type="entry name" value="Lactamase_B"/>
    <property type="match status" value="1"/>
</dbReference>
<feature type="domain" description="Beta-Casp" evidence="3">
    <location>
        <begin position="247"/>
        <end position="366"/>
    </location>
</feature>
<dbReference type="PANTHER" id="PTHR11203">
    <property type="entry name" value="CLEAVAGE AND POLYADENYLATION SPECIFICITY FACTOR FAMILY MEMBER"/>
    <property type="match status" value="1"/>
</dbReference>
<dbReference type="Pfam" id="PF07521">
    <property type="entry name" value="RMMBL"/>
    <property type="match status" value="1"/>
</dbReference>
<reference evidence="4" key="1">
    <citation type="submission" date="2021-04" db="EMBL/GenBank/DDBJ databases">
        <authorList>
            <person name="Hornung B."/>
        </authorList>
    </citation>
    <scope>NUCLEOTIDE SEQUENCE</scope>
    <source>
        <strain evidence="4">G5G6</strain>
    </source>
</reference>
<dbReference type="CDD" id="cd16295">
    <property type="entry name" value="TTHA0252-CPSF-like_MBL-fold"/>
    <property type="match status" value="1"/>
</dbReference>
<evidence type="ECO:0000313" key="5">
    <source>
        <dbReference type="Proteomes" id="UP000742786"/>
    </source>
</evidence>
<organism evidence="4 5">
    <name type="scientific">Georgfuchsia toluolica</name>
    <dbReference type="NCBI Taxonomy" id="424218"/>
    <lineage>
        <taxon>Bacteria</taxon>
        <taxon>Pseudomonadati</taxon>
        <taxon>Pseudomonadota</taxon>
        <taxon>Betaproteobacteria</taxon>
        <taxon>Nitrosomonadales</taxon>
        <taxon>Sterolibacteriaceae</taxon>
        <taxon>Georgfuchsia</taxon>
    </lineage>
</organism>
<dbReference type="EMBL" id="CAJQUM010000001">
    <property type="protein sequence ID" value="CAG4883240.1"/>
    <property type="molecule type" value="Genomic_DNA"/>
</dbReference>
<dbReference type="Pfam" id="PF10996">
    <property type="entry name" value="Beta-Casp"/>
    <property type="match status" value="1"/>
</dbReference>
<sequence length="461" mass="50655">MKLQFLGATNTVTGSKYLVTAGSRNILVDCGLFQGLKMLRLRNWQALPLDPKSVDAVILTHAHIDHSGYLPLFARQGFSGPVYCTRATADLCAILLPDSGHLQEEEAEYANRHRFSKHSPALPLYTEQDARRCLRRLSPQAFEHDIDLGDGLTLRFSPSGHILGSAFVQLQHNHQSLVFSGDLGRLDSRVMAAPATLRQADYLVLESTYGDRLHDPSDPLIKLADIINRTAQRRGVVVVPVFAVGRAQEVMYYIHLLKAAGSIPDIPVYLNSPMAADATRIFHNHPGEHRLTGEQCDAMCKDAHIVSSAKESKKLNTRSGPMIILAASGMATGGRVIHHLKAFAPDARNTIMFTGFQAAGTRGAAILSGTESVKIHGEYVPIRAEVQALSNLSAHADYAEILRWLDGFEAPPRQTFITHGEPVAADALRHRIEETKDWQCTVPDYLQSFELNCPVAPVQVP</sequence>
<dbReference type="RefSeq" id="WP_220635224.1">
    <property type="nucleotide sequence ID" value="NZ_CAJQUM010000001.1"/>
</dbReference>
<keyword evidence="1" id="KW-0378">Hydrolase</keyword>
<dbReference type="SMART" id="SM01027">
    <property type="entry name" value="Beta-Casp"/>
    <property type="match status" value="1"/>
</dbReference>
<name>A0A916N903_9PROT</name>
<dbReference type="GO" id="GO:0004521">
    <property type="term" value="F:RNA endonuclease activity"/>
    <property type="evidence" value="ECO:0007669"/>
    <property type="project" value="TreeGrafter"/>
</dbReference>
<dbReference type="AlphaFoldDB" id="A0A916N903"/>
<evidence type="ECO:0000256" key="1">
    <source>
        <dbReference type="ARBA" id="ARBA00022801"/>
    </source>
</evidence>